<evidence type="ECO:0000313" key="1">
    <source>
        <dbReference type="EMBL" id="AFI04705.1"/>
    </source>
</evidence>
<evidence type="ECO:0008006" key="3">
    <source>
        <dbReference type="Google" id="ProtNLM"/>
    </source>
</evidence>
<dbReference type="AlphaFoldDB" id="I0EP36"/>
<dbReference type="HOGENOM" id="CLU_933075_0_0_7"/>
<dbReference type="PATRIC" id="fig|182217.3.peg.1529"/>
<dbReference type="Proteomes" id="UP000005010">
    <property type="component" value="Chromosome"/>
</dbReference>
<organism evidence="1 2">
    <name type="scientific">Helicobacter cetorum (strain ATCC BAA-429 / MIT 00-7128)</name>
    <dbReference type="NCBI Taxonomy" id="182217"/>
    <lineage>
        <taxon>Bacteria</taxon>
        <taxon>Pseudomonadati</taxon>
        <taxon>Campylobacterota</taxon>
        <taxon>Epsilonproteobacteria</taxon>
        <taxon>Campylobacterales</taxon>
        <taxon>Helicobacteraceae</taxon>
        <taxon>Helicobacter</taxon>
    </lineage>
</organism>
<gene>
    <name evidence="1" type="ordered locus">HCW_07235</name>
</gene>
<protein>
    <recommendedName>
        <fullName evidence="3">Lipoprotein</fullName>
    </recommendedName>
</protein>
<reference evidence="2" key="1">
    <citation type="submission" date="2012-04" db="EMBL/GenBank/DDBJ databases">
        <title>Complete genome sequence of Helicobacter cetorum strain MIT 00-7128.</title>
        <authorList>
            <person name="Kersulyte D."/>
            <person name="Berg D.E."/>
        </authorList>
    </citation>
    <scope>NUCLEOTIDE SEQUENCE [LARGE SCALE GENOMIC DNA]</scope>
    <source>
        <strain evidence="2">MIT 00-7128</strain>
    </source>
</reference>
<keyword evidence="2" id="KW-1185">Reference proteome</keyword>
<proteinExistence type="predicted"/>
<name>I0EP36_HELC0</name>
<dbReference type="PROSITE" id="PS51257">
    <property type="entry name" value="PROKAR_LIPOPROTEIN"/>
    <property type="match status" value="1"/>
</dbReference>
<evidence type="ECO:0000313" key="2">
    <source>
        <dbReference type="Proteomes" id="UP000005010"/>
    </source>
</evidence>
<dbReference type="STRING" id="182217.HCW_07235"/>
<sequence>MFLGLKNLSVIVVFMGCFLSCSQEGFLNMQKRMHAHEYDGSKRPDYVGSDYEVFSETLYLRGAMPYKMAHYVNLNYGYNSSSFNEENSNVSLVSYPLLNETQKKPSEEVTNFPKTHKNATKIEYSQQSFYPLNLKEVRLLKNAHNQFLIEVKSKALKRFLKEGNRGYRERQIQTFAFDNTATQITHFKGKIASYIHTKNKNNLNSKAQYNEFRLEKTSTNFYMIKTKKALSFSNLQKCQFVFKKKASDKFDNQHKEISIDLDFRQRVGFKTYAELFLECYK</sequence>
<dbReference type="KEGG" id="hce:HCW_07235"/>
<dbReference type="RefSeq" id="WP_014661572.1">
    <property type="nucleotide sequence ID" value="NC_017737.1"/>
</dbReference>
<accession>I0EP36</accession>
<dbReference type="EMBL" id="CP003479">
    <property type="protein sequence ID" value="AFI04705.1"/>
    <property type="molecule type" value="Genomic_DNA"/>
</dbReference>